<evidence type="ECO:0000256" key="2">
    <source>
        <dbReference type="ARBA" id="ARBA00022692"/>
    </source>
</evidence>
<feature type="transmembrane region" description="Helical" evidence="5">
    <location>
        <begin position="646"/>
        <end position="666"/>
    </location>
</feature>
<dbReference type="EMBL" id="VFMN01000001">
    <property type="protein sequence ID" value="TQJ09718.1"/>
    <property type="molecule type" value="Genomic_DNA"/>
</dbReference>
<dbReference type="NCBIfam" id="TIGR03057">
    <property type="entry name" value="xxxLxxG_by_4"/>
    <property type="match status" value="3"/>
</dbReference>
<proteinExistence type="predicted"/>
<evidence type="ECO:0000259" key="6">
    <source>
        <dbReference type="Pfam" id="PF12698"/>
    </source>
</evidence>
<dbReference type="PANTHER" id="PTHR43077:SF5">
    <property type="entry name" value="PHAGE INFECTION PROTEIN"/>
    <property type="match status" value="1"/>
</dbReference>
<keyword evidence="4 5" id="KW-0472">Membrane</keyword>
<organism evidence="7 8">
    <name type="scientific">Lapillicoccus jejuensis</name>
    <dbReference type="NCBI Taxonomy" id="402171"/>
    <lineage>
        <taxon>Bacteria</taxon>
        <taxon>Bacillati</taxon>
        <taxon>Actinomycetota</taxon>
        <taxon>Actinomycetes</taxon>
        <taxon>Micrococcales</taxon>
        <taxon>Intrasporangiaceae</taxon>
        <taxon>Lapillicoccus</taxon>
    </lineage>
</organism>
<dbReference type="Proteomes" id="UP000317893">
    <property type="component" value="Unassembled WGS sequence"/>
</dbReference>
<dbReference type="Gene3D" id="1.10.287.950">
    <property type="entry name" value="Methyl-accepting chemotaxis protein"/>
    <property type="match status" value="1"/>
</dbReference>
<dbReference type="RefSeq" id="WP_141849046.1">
    <property type="nucleotide sequence ID" value="NZ_BAAAPR010000007.1"/>
</dbReference>
<dbReference type="NCBIfam" id="TIGR03061">
    <property type="entry name" value="pip_yhgE_Nterm"/>
    <property type="match status" value="1"/>
</dbReference>
<dbReference type="Gene3D" id="3.40.1710.10">
    <property type="entry name" value="abc type-2 transporter like domain"/>
    <property type="match status" value="1"/>
</dbReference>
<dbReference type="GO" id="GO:0016020">
    <property type="term" value="C:membrane"/>
    <property type="evidence" value="ECO:0007669"/>
    <property type="project" value="UniProtKB-SubCell"/>
</dbReference>
<dbReference type="NCBIfam" id="TIGR03062">
    <property type="entry name" value="pip_yhgE_Cterm"/>
    <property type="match status" value="1"/>
</dbReference>
<evidence type="ECO:0000313" key="8">
    <source>
        <dbReference type="Proteomes" id="UP000317893"/>
    </source>
</evidence>
<accession>A0A542E303</accession>
<keyword evidence="8" id="KW-1185">Reference proteome</keyword>
<dbReference type="InterPro" id="IPR051328">
    <property type="entry name" value="T7SS_ABC-Transporter"/>
</dbReference>
<dbReference type="InterPro" id="IPR017500">
    <property type="entry name" value="Phage_infect_YhgE_N"/>
</dbReference>
<evidence type="ECO:0000256" key="1">
    <source>
        <dbReference type="ARBA" id="ARBA00004141"/>
    </source>
</evidence>
<dbReference type="GO" id="GO:0140359">
    <property type="term" value="F:ABC-type transporter activity"/>
    <property type="evidence" value="ECO:0007669"/>
    <property type="project" value="InterPro"/>
</dbReference>
<name>A0A542E303_9MICO</name>
<keyword evidence="2 5" id="KW-0812">Transmembrane</keyword>
<keyword evidence="3 5" id="KW-1133">Transmembrane helix</keyword>
<feature type="domain" description="ABC-2 type transporter transmembrane" evidence="6">
    <location>
        <begin position="429"/>
        <end position="664"/>
    </location>
</feature>
<dbReference type="Pfam" id="PF12698">
    <property type="entry name" value="ABC2_membrane_3"/>
    <property type="match status" value="1"/>
</dbReference>
<protein>
    <submittedName>
        <fullName evidence="7">Putative membrane protein</fullName>
    </submittedName>
</protein>
<feature type="transmembrane region" description="Helical" evidence="5">
    <location>
        <begin position="592"/>
        <end position="612"/>
    </location>
</feature>
<feature type="transmembrane region" description="Helical" evidence="5">
    <location>
        <begin position="20"/>
        <end position="42"/>
    </location>
</feature>
<reference evidence="7 8" key="1">
    <citation type="submission" date="2019-06" db="EMBL/GenBank/DDBJ databases">
        <title>Sequencing the genomes of 1000 actinobacteria strains.</title>
        <authorList>
            <person name="Klenk H.-P."/>
        </authorList>
    </citation>
    <scope>NUCLEOTIDE SEQUENCE [LARGE SCALE GENOMIC DNA]</scope>
    <source>
        <strain evidence="7 8">DSM 18607</strain>
    </source>
</reference>
<evidence type="ECO:0000256" key="3">
    <source>
        <dbReference type="ARBA" id="ARBA00022989"/>
    </source>
</evidence>
<feature type="transmembrane region" description="Helical" evidence="5">
    <location>
        <begin position="493"/>
        <end position="513"/>
    </location>
</feature>
<dbReference type="PANTHER" id="PTHR43077">
    <property type="entry name" value="TRANSPORT PERMEASE YVFS-RELATED"/>
    <property type="match status" value="1"/>
</dbReference>
<evidence type="ECO:0000256" key="4">
    <source>
        <dbReference type="ARBA" id="ARBA00023136"/>
    </source>
</evidence>
<dbReference type="InterPro" id="IPR023908">
    <property type="entry name" value="xxxLxxG_rpt"/>
</dbReference>
<dbReference type="AlphaFoldDB" id="A0A542E303"/>
<feature type="transmembrane region" description="Helical" evidence="5">
    <location>
        <begin position="534"/>
        <end position="559"/>
    </location>
</feature>
<comment type="caution">
    <text evidence="7">The sequence shown here is derived from an EMBL/GenBank/DDBJ whole genome shotgun (WGS) entry which is preliminary data.</text>
</comment>
<gene>
    <name evidence="7" type="ORF">FB458_2832</name>
</gene>
<dbReference type="InterPro" id="IPR013525">
    <property type="entry name" value="ABC2_TM"/>
</dbReference>
<comment type="subcellular location">
    <subcellularLocation>
        <location evidence="1">Membrane</location>
        <topology evidence="1">Multi-pass membrane protein</topology>
    </subcellularLocation>
</comment>
<dbReference type="OrthoDB" id="9811483at2"/>
<feature type="transmembrane region" description="Helical" evidence="5">
    <location>
        <begin position="565"/>
        <end position="585"/>
    </location>
</feature>
<dbReference type="InterPro" id="IPR017501">
    <property type="entry name" value="Phage_infect_YhgE_C"/>
</dbReference>
<sequence length="688" mass="69349">MTTVLRLAVTELRRLSAGRLARAALLALVLVPTIYSGLYLWANKDPYGALDRVPAAIVVEDTGTTLADGAKLTAGQDVGDQLLESKSFDWHRVDRAQALAGVDDGTYDFALLVPASFSTDLASSAGNDPRQGRLELVTNDANNYLARSIAGQLAQQVTKTVAEQVTSQAAQRLLVGFSTIHDQVAQAADGARTLQQGAGSASSGAQQLATGAGSLVAGEQQLVTGTNALASGADRLSAGATQADAGAATLASGLATLDTSTASLPAQTARLAAGAQQVSDGNAQVASVGAQVAAASQQAATALTTDRAAIDARLTAAGLTADQVAAVNAELDKVAAPVTAADGTVQQANGQLQQLSAGAAQVARGAQQLASAAGPLQSGIHQAATGAATLHTGTTQLAAGASDAAAGAHRLATGQQDALAGAQKLQSGAGQFASGTQQLQQGAAQLATGLAKGTSSIPDLSPQARTAAAQTIGSPVAVDQVGEAKAATYGAGLAPFFLSLALWIGAYTLFLVVKPLSARAVAARVRSPKVALAGWLAPSLAAAVQAVVALAVVGLVLRIDVAHPVGALGLMVLASLTFVAILQALKARLGAVGTFLGLVLMVVQLVSAGGTFPWQTLPAPLRAIHEVMPMTYAIDGLRRVMYGADLGHLTVDVAVLLVWLVAALAWTSWAARRSAVWTPARLKPELSL</sequence>
<evidence type="ECO:0000256" key="5">
    <source>
        <dbReference type="SAM" id="Phobius"/>
    </source>
</evidence>
<evidence type="ECO:0000313" key="7">
    <source>
        <dbReference type="EMBL" id="TQJ09718.1"/>
    </source>
</evidence>